<evidence type="ECO:0000313" key="7">
    <source>
        <dbReference type="Proteomes" id="UP000033457"/>
    </source>
</evidence>
<dbReference type="Pfam" id="PF13365">
    <property type="entry name" value="Trypsin_2"/>
    <property type="match status" value="1"/>
</dbReference>
<dbReference type="SUPFAM" id="SSF50156">
    <property type="entry name" value="PDZ domain-like"/>
    <property type="match status" value="1"/>
</dbReference>
<dbReference type="InterPro" id="IPR001478">
    <property type="entry name" value="PDZ"/>
</dbReference>
<dbReference type="EMBL" id="CP011312">
    <property type="protein sequence ID" value="AKE41840.1"/>
    <property type="molecule type" value="Genomic_DNA"/>
</dbReference>
<evidence type="ECO:0000256" key="1">
    <source>
        <dbReference type="ARBA" id="ARBA00010541"/>
    </source>
</evidence>
<dbReference type="SMART" id="SM00228">
    <property type="entry name" value="PDZ"/>
    <property type="match status" value="1"/>
</dbReference>
<dbReference type="Proteomes" id="UP000033457">
    <property type="component" value="Chromosome"/>
</dbReference>
<reference evidence="6 7" key="1">
    <citation type="journal article" date="2015" name="Genome Announc.">
        <title>Complete Genome Sequence of Corynebacterium kutscheri DSM 20755, a Corynebacterial Type Strain with Remarkably Low G+C Content of Chromosomal DNA.</title>
        <authorList>
            <person name="Ruckert C."/>
            <person name="Albersmeier A."/>
            <person name="Winkler A."/>
            <person name="Tauch A."/>
        </authorList>
    </citation>
    <scope>NUCLEOTIDE SEQUENCE [LARGE SCALE GENOMIC DNA]</scope>
    <source>
        <strain evidence="6 7">DSM 20755</strain>
    </source>
</reference>
<proteinExistence type="inferred from homology"/>
<keyword evidence="2 6" id="KW-0645">Protease</keyword>
<evidence type="ECO:0000256" key="2">
    <source>
        <dbReference type="ARBA" id="ARBA00022670"/>
    </source>
</evidence>
<dbReference type="OrthoDB" id="9758917at2"/>
<evidence type="ECO:0000313" key="6">
    <source>
        <dbReference type="EMBL" id="AKE41840.1"/>
    </source>
</evidence>
<name>A0A0F6R1F6_9CORY</name>
<dbReference type="HOGENOM" id="CLU_020120_3_3_11"/>
<dbReference type="AlphaFoldDB" id="A0A0F6R1F6"/>
<sequence>MNENFGSEHNPVEETPKNYPAESHDGDQHYVDSTDSFTAGAVDYTEDKPLEHVPPAAPEETIQFERANNPYSVSTTNNPAPTGEASYQPSSPEHTAEIPEAAITAAASATEGYSPVSTPQSNVDTVSTPPANSYQGYQQSEQPVPPTQEYPYAAAAENLPSGGAPAPAKRSIGLLPATAIALVSALTASGITVAAVQGSSMLSQSQSQSNVVESLNSPVSDSSSREAPAGSVEAVAAKVLPSVVSIKVATRTSGSEGSGSIISEDGYIMTNNHVVAGAASGDARITATLNDGTTYEADFIAGDANTDVAVIKLRDASGLPAMSFGDSDNLAVGQEVVAVGSPLGLSATVTSGIVSALNRPVRASGTDTGQSSLIDAIQTDAAINPGNSGGPLVDMEGNQIGINSVIASTSTSSGEAGSIGLGFAIPANFARRVASQLIETGQATQPLIGIQLVSNSRVVGAEIAQVNEGGPGEQAGLVPGEVITRMNGRRIDSADALIAAVRSSDFGEVITLTVVNPETQETRNAEVTLTGAEQ</sequence>
<gene>
    <name evidence="6" type="primary">pepD</name>
    <name evidence="6" type="ORF">UL82_08415</name>
</gene>
<dbReference type="GO" id="GO:0006508">
    <property type="term" value="P:proteolysis"/>
    <property type="evidence" value="ECO:0007669"/>
    <property type="project" value="UniProtKB-KW"/>
</dbReference>
<dbReference type="RefSeq" id="WP_083966448.1">
    <property type="nucleotide sequence ID" value="NZ_CP011312.1"/>
</dbReference>
<dbReference type="InterPro" id="IPR051201">
    <property type="entry name" value="Chloro_Bact_Ser_Proteases"/>
</dbReference>
<feature type="region of interest" description="Disordered" evidence="4">
    <location>
        <begin position="108"/>
        <end position="147"/>
    </location>
</feature>
<feature type="compositionally biased region" description="Polar residues" evidence="4">
    <location>
        <begin position="115"/>
        <end position="142"/>
    </location>
</feature>
<evidence type="ECO:0000256" key="3">
    <source>
        <dbReference type="ARBA" id="ARBA00022801"/>
    </source>
</evidence>
<evidence type="ECO:0000256" key="4">
    <source>
        <dbReference type="SAM" id="MobiDB-lite"/>
    </source>
</evidence>
<dbReference type="SUPFAM" id="SSF50494">
    <property type="entry name" value="Trypsin-like serine proteases"/>
    <property type="match status" value="1"/>
</dbReference>
<dbReference type="InterPro" id="IPR041489">
    <property type="entry name" value="PDZ_6"/>
</dbReference>
<dbReference type="KEGG" id="cku:UL82_08415"/>
<dbReference type="Gene3D" id="2.40.10.10">
    <property type="entry name" value="Trypsin-like serine proteases"/>
    <property type="match status" value="2"/>
</dbReference>
<feature type="region of interest" description="Disordered" evidence="4">
    <location>
        <begin position="1"/>
        <end position="94"/>
    </location>
</feature>
<feature type="compositionally biased region" description="Polar residues" evidence="4">
    <location>
        <begin position="69"/>
        <end position="93"/>
    </location>
</feature>
<accession>A0A0F6R1F6</accession>
<dbReference type="Gene3D" id="2.30.42.10">
    <property type="match status" value="1"/>
</dbReference>
<feature type="domain" description="PDZ" evidence="5">
    <location>
        <begin position="437"/>
        <end position="518"/>
    </location>
</feature>
<dbReference type="EC" id="3.4.21.-" evidence="6"/>
<dbReference type="InterPro" id="IPR043504">
    <property type="entry name" value="Peptidase_S1_PA_chymotrypsin"/>
</dbReference>
<dbReference type="InterPro" id="IPR001940">
    <property type="entry name" value="Peptidase_S1C"/>
</dbReference>
<keyword evidence="3 6" id="KW-0378">Hydrolase</keyword>
<dbReference type="GO" id="GO:0004252">
    <property type="term" value="F:serine-type endopeptidase activity"/>
    <property type="evidence" value="ECO:0007669"/>
    <property type="project" value="InterPro"/>
</dbReference>
<evidence type="ECO:0000259" key="5">
    <source>
        <dbReference type="PROSITE" id="PS50106"/>
    </source>
</evidence>
<dbReference type="PRINTS" id="PR00834">
    <property type="entry name" value="PROTEASES2C"/>
</dbReference>
<organism evidence="6 7">
    <name type="scientific">Corynebacterium kutscheri</name>
    <dbReference type="NCBI Taxonomy" id="35755"/>
    <lineage>
        <taxon>Bacteria</taxon>
        <taxon>Bacillati</taxon>
        <taxon>Actinomycetota</taxon>
        <taxon>Actinomycetes</taxon>
        <taxon>Mycobacteriales</taxon>
        <taxon>Corynebacteriaceae</taxon>
        <taxon>Corynebacterium</taxon>
    </lineage>
</organism>
<keyword evidence="7" id="KW-1185">Reference proteome</keyword>
<dbReference type="InterPro" id="IPR009003">
    <property type="entry name" value="Peptidase_S1_PA"/>
</dbReference>
<feature type="compositionally biased region" description="Basic and acidic residues" evidence="4">
    <location>
        <begin position="10"/>
        <end position="32"/>
    </location>
</feature>
<dbReference type="InterPro" id="IPR036034">
    <property type="entry name" value="PDZ_sf"/>
</dbReference>
<dbReference type="STRING" id="35755.UL82_08415"/>
<dbReference type="PROSITE" id="PS50106">
    <property type="entry name" value="PDZ"/>
    <property type="match status" value="1"/>
</dbReference>
<dbReference type="PANTHER" id="PTHR43343">
    <property type="entry name" value="PEPTIDASE S12"/>
    <property type="match status" value="1"/>
</dbReference>
<dbReference type="PANTHER" id="PTHR43343:SF3">
    <property type="entry name" value="PROTEASE DO-LIKE 8, CHLOROPLASTIC"/>
    <property type="match status" value="1"/>
</dbReference>
<dbReference type="Pfam" id="PF17820">
    <property type="entry name" value="PDZ_6"/>
    <property type="match status" value="1"/>
</dbReference>
<protein>
    <submittedName>
        <fullName evidence="6">Trypsin-like serine protease with C-terminal PDZ domain</fullName>
        <ecNumber evidence="6">3.4.21.-</ecNumber>
    </submittedName>
</protein>
<comment type="similarity">
    <text evidence="1">Belongs to the peptidase S1C family.</text>
</comment>